<reference evidence="5 6" key="1">
    <citation type="submission" date="2017-01" db="EMBL/GenBank/DDBJ databases">
        <title>The complete genome sequence of a sulfur-oxidizing marine bacterium Thioclava sp. 25B10_4T.</title>
        <authorList>
            <person name="Liu Y."/>
            <person name="Lai Q."/>
            <person name="Shao Z."/>
        </authorList>
    </citation>
    <scope>NUCLEOTIDE SEQUENCE [LARGE SCALE GENOMIC DNA]</scope>
    <source>
        <strain evidence="5 6">25B10_4</strain>
    </source>
</reference>
<dbReference type="HAMAP" id="MF_00434">
    <property type="entry name" value="Pterin_4_alpha"/>
    <property type="match status" value="1"/>
</dbReference>
<dbReference type="Proteomes" id="UP000185622">
    <property type="component" value="Chromosome"/>
</dbReference>
<dbReference type="NCBIfam" id="NF002018">
    <property type="entry name" value="PRK00823.1-3"/>
    <property type="match status" value="1"/>
</dbReference>
<evidence type="ECO:0000256" key="1">
    <source>
        <dbReference type="ARBA" id="ARBA00001554"/>
    </source>
</evidence>
<name>A0ABM6ICQ4_9RHOB</name>
<sequence length="123" mass="13650">MTSKLEPEERRALLNALEDTGWRAADGQDALIKRLLFKDFSAAWGFMSQAALCAEKMDHHPDWRNVYNKLEITLTTHDCGGISVLDIELAGALDSLAEGVAEVDRDIGRPLMRLAEPAPKDED</sequence>
<proteinExistence type="inferred from homology"/>
<dbReference type="EMBL" id="CP019437">
    <property type="protein sequence ID" value="AQS46445.1"/>
    <property type="molecule type" value="Genomic_DNA"/>
</dbReference>
<keyword evidence="3 4" id="KW-0456">Lyase</keyword>
<dbReference type="Pfam" id="PF01329">
    <property type="entry name" value="Pterin_4a"/>
    <property type="match status" value="1"/>
</dbReference>
<dbReference type="PANTHER" id="PTHR12599:SF0">
    <property type="entry name" value="PTERIN-4-ALPHA-CARBINOLAMINE DEHYDRATASE"/>
    <property type="match status" value="1"/>
</dbReference>
<evidence type="ECO:0000256" key="2">
    <source>
        <dbReference type="ARBA" id="ARBA00006472"/>
    </source>
</evidence>
<dbReference type="CDD" id="cd00914">
    <property type="entry name" value="PCD_DCoH_subfamily_b"/>
    <property type="match status" value="1"/>
</dbReference>
<dbReference type="PANTHER" id="PTHR12599">
    <property type="entry name" value="PTERIN-4-ALPHA-CARBINOLAMINE DEHYDRATASE"/>
    <property type="match status" value="1"/>
</dbReference>
<evidence type="ECO:0000313" key="5">
    <source>
        <dbReference type="EMBL" id="AQS46445.1"/>
    </source>
</evidence>
<evidence type="ECO:0000313" key="6">
    <source>
        <dbReference type="Proteomes" id="UP000185622"/>
    </source>
</evidence>
<protein>
    <recommendedName>
        <fullName evidence="4">Putative pterin-4-alpha-carbinolamine dehydratase</fullName>
        <shortName evidence="4">PHS</shortName>
        <ecNumber evidence="4">4.2.1.96</ecNumber>
    </recommendedName>
    <alternativeName>
        <fullName evidence="4">4-alpha-hydroxy-tetrahydropterin dehydratase</fullName>
    </alternativeName>
    <alternativeName>
        <fullName evidence="4">Pterin carbinolamine dehydratase</fullName>
        <shortName evidence="4">PCD</shortName>
    </alternativeName>
</protein>
<comment type="catalytic activity">
    <reaction evidence="1 4">
        <text>(4aS,6R)-4a-hydroxy-L-erythro-5,6,7,8-tetrahydrobiopterin = (6R)-L-erythro-6,7-dihydrobiopterin + H2O</text>
        <dbReference type="Rhea" id="RHEA:11920"/>
        <dbReference type="ChEBI" id="CHEBI:15377"/>
        <dbReference type="ChEBI" id="CHEBI:15642"/>
        <dbReference type="ChEBI" id="CHEBI:43120"/>
        <dbReference type="EC" id="4.2.1.96"/>
    </reaction>
</comment>
<accession>A0ABM6ICQ4</accession>
<dbReference type="SUPFAM" id="SSF55248">
    <property type="entry name" value="PCD-like"/>
    <property type="match status" value="1"/>
</dbReference>
<evidence type="ECO:0000256" key="4">
    <source>
        <dbReference type="HAMAP-Rule" id="MF_00434"/>
    </source>
</evidence>
<dbReference type="EC" id="4.2.1.96" evidence="4"/>
<dbReference type="Gene3D" id="3.30.1360.20">
    <property type="entry name" value="Transcriptional coactivator/pterin dehydratase"/>
    <property type="match status" value="1"/>
</dbReference>
<evidence type="ECO:0000256" key="3">
    <source>
        <dbReference type="ARBA" id="ARBA00023239"/>
    </source>
</evidence>
<dbReference type="InterPro" id="IPR001533">
    <property type="entry name" value="Pterin_deHydtase"/>
</dbReference>
<dbReference type="RefSeq" id="WP_075775391.1">
    <property type="nucleotide sequence ID" value="NZ_CP019437.1"/>
</dbReference>
<organism evidence="5 6">
    <name type="scientific">Thioclava nitratireducens</name>
    <dbReference type="NCBI Taxonomy" id="1915078"/>
    <lineage>
        <taxon>Bacteria</taxon>
        <taxon>Pseudomonadati</taxon>
        <taxon>Pseudomonadota</taxon>
        <taxon>Alphaproteobacteria</taxon>
        <taxon>Rhodobacterales</taxon>
        <taxon>Paracoccaceae</taxon>
        <taxon>Thioclava</taxon>
    </lineage>
</organism>
<comment type="similarity">
    <text evidence="2 4">Belongs to the pterin-4-alpha-carbinolamine dehydratase family.</text>
</comment>
<gene>
    <name evidence="5" type="ORF">BMG03_00530</name>
</gene>
<keyword evidence="6" id="KW-1185">Reference proteome</keyword>
<dbReference type="InterPro" id="IPR036428">
    <property type="entry name" value="PCD_sf"/>
</dbReference>